<dbReference type="GeneID" id="115884985"/>
<dbReference type="PANTHER" id="PTHR11011:SF60">
    <property type="entry name" value="FATTY ACYL-COA REDUCTASE-RELATED"/>
    <property type="match status" value="1"/>
</dbReference>
<evidence type="ECO:0000256" key="7">
    <source>
        <dbReference type="ARBA" id="ARBA00023098"/>
    </source>
</evidence>
<dbReference type="GO" id="GO:0035336">
    <property type="term" value="P:long-chain fatty-acyl-CoA metabolic process"/>
    <property type="evidence" value="ECO:0007669"/>
    <property type="project" value="TreeGrafter"/>
</dbReference>
<keyword evidence="7 10" id="KW-0443">Lipid metabolism</keyword>
<dbReference type="RefSeq" id="XP_030759584.1">
    <property type="nucleotide sequence ID" value="XM_030903724.1"/>
</dbReference>
<evidence type="ECO:0000256" key="5">
    <source>
        <dbReference type="ARBA" id="ARBA00022857"/>
    </source>
</evidence>
<gene>
    <name evidence="14" type="primary">LOC115884985</name>
</gene>
<dbReference type="GO" id="GO:0005777">
    <property type="term" value="C:peroxisome"/>
    <property type="evidence" value="ECO:0007669"/>
    <property type="project" value="TreeGrafter"/>
</dbReference>
<evidence type="ECO:0000259" key="12">
    <source>
        <dbReference type="Pfam" id="PF07993"/>
    </source>
</evidence>
<dbReference type="Pfam" id="PF03015">
    <property type="entry name" value="Sterile"/>
    <property type="match status" value="1"/>
</dbReference>
<dbReference type="Proteomes" id="UP000504635">
    <property type="component" value="Unplaced"/>
</dbReference>
<accession>A0A6J2Y8T3</accession>
<comment type="subcellular location">
    <subcellularLocation>
        <location evidence="1">Membrane</location>
        <topology evidence="1">Multi-pass membrane protein</topology>
    </subcellularLocation>
</comment>
<dbReference type="FunFam" id="3.40.50.720:FF:000143">
    <property type="entry name" value="Fatty acyl-CoA reductase"/>
    <property type="match status" value="1"/>
</dbReference>
<dbReference type="PANTHER" id="PTHR11011">
    <property type="entry name" value="MALE STERILITY PROTEIN 2-RELATED"/>
    <property type="match status" value="1"/>
</dbReference>
<dbReference type="KEGG" id="soy:115884985"/>
<dbReference type="InParanoid" id="A0A6J2Y8T3"/>
<evidence type="ECO:0000256" key="1">
    <source>
        <dbReference type="ARBA" id="ARBA00004141"/>
    </source>
</evidence>
<evidence type="ECO:0000256" key="8">
    <source>
        <dbReference type="ARBA" id="ARBA00023136"/>
    </source>
</evidence>
<keyword evidence="3 10" id="KW-0444">Lipid biosynthesis</keyword>
<evidence type="ECO:0000313" key="13">
    <source>
        <dbReference type="Proteomes" id="UP000504635"/>
    </source>
</evidence>
<evidence type="ECO:0000256" key="2">
    <source>
        <dbReference type="ARBA" id="ARBA00005928"/>
    </source>
</evidence>
<comment type="function">
    <text evidence="10">Catalyzes the reduction of fatty acyl-CoA to fatty alcohols.</text>
</comment>
<evidence type="ECO:0000256" key="9">
    <source>
        <dbReference type="ARBA" id="ARBA00052530"/>
    </source>
</evidence>
<feature type="transmembrane region" description="Helical" evidence="10">
    <location>
        <begin position="399"/>
        <end position="423"/>
    </location>
</feature>
<name>A0A6J2Y8T3_SITOR</name>
<proteinExistence type="inferred from homology"/>
<dbReference type="GO" id="GO:0080019">
    <property type="term" value="F:alcohol-forming very long-chain fatty acyl-CoA reductase activity"/>
    <property type="evidence" value="ECO:0007669"/>
    <property type="project" value="InterPro"/>
</dbReference>
<dbReference type="CDD" id="cd05236">
    <property type="entry name" value="FAR-N_SDR_e"/>
    <property type="match status" value="1"/>
</dbReference>
<dbReference type="Pfam" id="PF07993">
    <property type="entry name" value="NAD_binding_4"/>
    <property type="match status" value="1"/>
</dbReference>
<evidence type="ECO:0000259" key="11">
    <source>
        <dbReference type="Pfam" id="PF03015"/>
    </source>
</evidence>
<sequence length="544" mass="62896">MVADRYGYATFENQNNYKNLEEYPFIKNVTDIHEIHSFEEDLNLTPIQKFYDGANVFITGSTGFLGKILVEKLLRSCPTLSTMYLLVRSKKGKSMEERIDEMFDDVIFQKMKEECPKYRHKVVGVGGDCTLSGIGLSIQDRRLLVDEVNIVFHVAATVRFDEKIKTAVAINIRAPRDLLRLSREMPNLKCFMHTSTIFGNCMQSVIEEKVYPPAIDSHKLILMTECAPEKILEEITPKLIEPYPNTYTFTKQVAEDLVKKEGENLPVAIFRPAIVVSTYKEPFPAWINNMYGPTGVCAGSGVGLIRALHCDAKCNANLVPVDMCVNSLIAAAWETALSHKQAIKDGQQYEIPVYNYESFSSQPITWGKYMQLTENYGLIYPSIKAIWYYSLTLYKYYPIYLFVTFFLHTIPALFADVGLFCIGRKPRMVAAYKKIHKYSKVISYFAVREWKIKSNRVENLVNSMSDRDQEIFFSDLKKLNWQEYFVYYVRGIRVFLIQDPLDTLAAAKRNWKRFYYVHQFVKILFLFVIFQFLCSLALKFLSLL</sequence>
<reference evidence="14" key="1">
    <citation type="submission" date="2025-08" db="UniProtKB">
        <authorList>
            <consortium name="RefSeq"/>
        </authorList>
    </citation>
    <scope>IDENTIFICATION</scope>
    <source>
        <tissue evidence="14">Gonads</tissue>
    </source>
</reference>
<keyword evidence="4 10" id="KW-0812">Transmembrane</keyword>
<dbReference type="InterPro" id="IPR033640">
    <property type="entry name" value="FAR_C"/>
</dbReference>
<comment type="catalytic activity">
    <reaction evidence="9 10">
        <text>a long-chain fatty acyl-CoA + 2 NADPH + 2 H(+) = a long-chain primary fatty alcohol + 2 NADP(+) + CoA</text>
        <dbReference type="Rhea" id="RHEA:52716"/>
        <dbReference type="ChEBI" id="CHEBI:15378"/>
        <dbReference type="ChEBI" id="CHEBI:57287"/>
        <dbReference type="ChEBI" id="CHEBI:57783"/>
        <dbReference type="ChEBI" id="CHEBI:58349"/>
        <dbReference type="ChEBI" id="CHEBI:77396"/>
        <dbReference type="ChEBI" id="CHEBI:83139"/>
        <dbReference type="EC" id="1.2.1.84"/>
    </reaction>
</comment>
<organism evidence="13 14">
    <name type="scientific">Sitophilus oryzae</name>
    <name type="common">Rice weevil</name>
    <name type="synonym">Curculio oryzae</name>
    <dbReference type="NCBI Taxonomy" id="7048"/>
    <lineage>
        <taxon>Eukaryota</taxon>
        <taxon>Metazoa</taxon>
        <taxon>Ecdysozoa</taxon>
        <taxon>Arthropoda</taxon>
        <taxon>Hexapoda</taxon>
        <taxon>Insecta</taxon>
        <taxon>Pterygota</taxon>
        <taxon>Neoptera</taxon>
        <taxon>Endopterygota</taxon>
        <taxon>Coleoptera</taxon>
        <taxon>Polyphaga</taxon>
        <taxon>Cucujiformia</taxon>
        <taxon>Curculionidae</taxon>
        <taxon>Dryophthorinae</taxon>
        <taxon>Sitophilus</taxon>
    </lineage>
</organism>
<evidence type="ECO:0000256" key="6">
    <source>
        <dbReference type="ARBA" id="ARBA00022989"/>
    </source>
</evidence>
<dbReference type="GO" id="GO:0102965">
    <property type="term" value="F:alcohol-forming long-chain fatty acyl-CoA reductase activity"/>
    <property type="evidence" value="ECO:0007669"/>
    <property type="project" value="UniProtKB-EC"/>
</dbReference>
<dbReference type="Gene3D" id="3.40.50.720">
    <property type="entry name" value="NAD(P)-binding Rossmann-like Domain"/>
    <property type="match status" value="1"/>
</dbReference>
<dbReference type="EC" id="1.2.1.84" evidence="10"/>
<feature type="domain" description="Thioester reductase (TE)" evidence="12">
    <location>
        <begin position="58"/>
        <end position="327"/>
    </location>
</feature>
<dbReference type="InterPro" id="IPR036291">
    <property type="entry name" value="NAD(P)-bd_dom_sf"/>
</dbReference>
<keyword evidence="8 10" id="KW-0472">Membrane</keyword>
<dbReference type="OrthoDB" id="429813at2759"/>
<keyword evidence="13" id="KW-1185">Reference proteome</keyword>
<dbReference type="InterPro" id="IPR013120">
    <property type="entry name" value="FAR_NAD-bd"/>
</dbReference>
<dbReference type="GO" id="GO:0016020">
    <property type="term" value="C:membrane"/>
    <property type="evidence" value="ECO:0007669"/>
    <property type="project" value="UniProtKB-SubCell"/>
</dbReference>
<dbReference type="AlphaFoldDB" id="A0A6J2Y8T3"/>
<keyword evidence="6 10" id="KW-1133">Transmembrane helix</keyword>
<dbReference type="InterPro" id="IPR026055">
    <property type="entry name" value="FAR"/>
</dbReference>
<evidence type="ECO:0000256" key="3">
    <source>
        <dbReference type="ARBA" id="ARBA00022516"/>
    </source>
</evidence>
<evidence type="ECO:0000256" key="4">
    <source>
        <dbReference type="ARBA" id="ARBA00022692"/>
    </source>
</evidence>
<protein>
    <recommendedName>
        <fullName evidence="10">Fatty acyl-CoA reductase</fullName>
        <ecNumber evidence="10">1.2.1.84</ecNumber>
    </recommendedName>
</protein>
<evidence type="ECO:0000256" key="10">
    <source>
        <dbReference type="RuleBase" id="RU363097"/>
    </source>
</evidence>
<keyword evidence="5 10" id="KW-0521">NADP</keyword>
<feature type="domain" description="Fatty acyl-CoA reductase C-terminal" evidence="11">
    <location>
        <begin position="407"/>
        <end position="498"/>
    </location>
</feature>
<feature type="transmembrane region" description="Helical" evidence="10">
    <location>
        <begin position="520"/>
        <end position="541"/>
    </location>
</feature>
<comment type="similarity">
    <text evidence="2 10">Belongs to the fatty acyl-CoA reductase family.</text>
</comment>
<keyword evidence="10" id="KW-0560">Oxidoreductase</keyword>
<evidence type="ECO:0000313" key="14">
    <source>
        <dbReference type="RefSeq" id="XP_030759584.1"/>
    </source>
</evidence>
<dbReference type="SUPFAM" id="SSF51735">
    <property type="entry name" value="NAD(P)-binding Rossmann-fold domains"/>
    <property type="match status" value="1"/>
</dbReference>
<dbReference type="CDD" id="cd09071">
    <property type="entry name" value="FAR_C"/>
    <property type="match status" value="1"/>
</dbReference>